<dbReference type="NCBIfam" id="TIGR02532">
    <property type="entry name" value="IV_pilin_GFxxxE"/>
    <property type="match status" value="1"/>
</dbReference>
<dbReference type="SUPFAM" id="SSF54523">
    <property type="entry name" value="Pili subunits"/>
    <property type="match status" value="1"/>
</dbReference>
<reference evidence="5 6" key="1">
    <citation type="journal article" date="2019" name="Extremophiles">
        <title>Biogeography of thermophiles and predominance of Thermus scotoductus in domestic water heaters.</title>
        <authorList>
            <person name="Wilpiszeski R.L."/>
            <person name="Zhang Z."/>
            <person name="House C.H."/>
        </authorList>
    </citation>
    <scope>NUCLEOTIDE SEQUENCE [LARGE SCALE GENOMIC DNA]</scope>
    <source>
        <strain evidence="5 6">34_S34</strain>
    </source>
</reference>
<dbReference type="InterPro" id="IPR045584">
    <property type="entry name" value="Pilin-like"/>
</dbReference>
<dbReference type="PROSITE" id="PS00409">
    <property type="entry name" value="PROKAR_NTER_METHYL"/>
    <property type="match status" value="1"/>
</dbReference>
<keyword evidence="4" id="KW-0472">Membrane</keyword>
<dbReference type="AlphaFoldDB" id="A0A430RG06"/>
<dbReference type="InterPro" id="IPR012902">
    <property type="entry name" value="N_methyl_site"/>
</dbReference>
<evidence type="ECO:0000256" key="3">
    <source>
        <dbReference type="ARBA" id="ARBA00022764"/>
    </source>
</evidence>
<evidence type="ECO:0000256" key="4">
    <source>
        <dbReference type="ARBA" id="ARBA00023237"/>
    </source>
</evidence>
<dbReference type="Pfam" id="PF07963">
    <property type="entry name" value="N_methyl"/>
    <property type="match status" value="1"/>
</dbReference>
<dbReference type="RefSeq" id="WP_126200012.1">
    <property type="nucleotide sequence ID" value="NZ_PELP01000055.1"/>
</dbReference>
<accession>A0A430RG06</accession>
<keyword evidence="3" id="KW-0574">Periplasm</keyword>
<dbReference type="Proteomes" id="UP000286734">
    <property type="component" value="Unassembled WGS sequence"/>
</dbReference>
<comment type="caution">
    <text evidence="5">The sequence shown here is derived from an EMBL/GenBank/DDBJ whole genome shotgun (WGS) entry which is preliminary data.</text>
</comment>
<gene>
    <name evidence="5" type="ORF">CSW47_02715</name>
</gene>
<protein>
    <submittedName>
        <fullName evidence="5">Prepilin-type cleavage/methylation domain-containing protein</fullName>
    </submittedName>
</protein>
<dbReference type="EMBL" id="PELP01000055">
    <property type="protein sequence ID" value="RTH06866.1"/>
    <property type="molecule type" value="Genomic_DNA"/>
</dbReference>
<evidence type="ECO:0000256" key="1">
    <source>
        <dbReference type="ARBA" id="ARBA00004203"/>
    </source>
</evidence>
<dbReference type="GO" id="GO:0042597">
    <property type="term" value="C:periplasmic space"/>
    <property type="evidence" value="ECO:0007669"/>
    <property type="project" value="UniProtKB-SubCell"/>
</dbReference>
<organism evidence="5 6">
    <name type="scientific">Thermus scotoductus</name>
    <dbReference type="NCBI Taxonomy" id="37636"/>
    <lineage>
        <taxon>Bacteria</taxon>
        <taxon>Thermotogati</taxon>
        <taxon>Deinococcota</taxon>
        <taxon>Deinococci</taxon>
        <taxon>Thermales</taxon>
        <taxon>Thermaceae</taxon>
        <taxon>Thermus</taxon>
    </lineage>
</organism>
<evidence type="ECO:0000256" key="2">
    <source>
        <dbReference type="ARBA" id="ARBA00004418"/>
    </source>
</evidence>
<name>A0A430RG06_THESC</name>
<proteinExistence type="predicted"/>
<dbReference type="GO" id="GO:0009279">
    <property type="term" value="C:cell outer membrane"/>
    <property type="evidence" value="ECO:0007669"/>
    <property type="project" value="UniProtKB-SubCell"/>
</dbReference>
<evidence type="ECO:0000313" key="5">
    <source>
        <dbReference type="EMBL" id="RTH06866.1"/>
    </source>
</evidence>
<comment type="subcellular location">
    <subcellularLocation>
        <location evidence="1">Cell outer membrane</location>
        <topology evidence="1">Single-pass membrane protein</topology>
    </subcellularLocation>
    <subcellularLocation>
        <location evidence="2">Periplasm</location>
    </subcellularLocation>
</comment>
<sequence>MKRGFTLLEILVALAVLAIFTTALLAFTQGTLGANRLARRQAQLLEELKDAAGYLADTLQEVQSVVTSATVNGQVCTPPTCLAALVPDPNNPGECALRAYRLEERFQVGDDYKAPDPWADSNTYMLREYRLGNQACNATTLSNAQPFVVLDLVDNDQGLAFFQVQSAPRLALTLNLRLKAKEGSRIIYVPGQGQVYTVRVYPRNVR</sequence>
<keyword evidence="4" id="KW-0998">Cell outer membrane</keyword>
<evidence type="ECO:0000313" key="6">
    <source>
        <dbReference type="Proteomes" id="UP000286734"/>
    </source>
</evidence>